<dbReference type="InterPro" id="IPR011340">
    <property type="entry name" value="Cys_dSase-rel"/>
</dbReference>
<gene>
    <name evidence="3" type="ORF">TH6_08735</name>
</gene>
<name>A0A367VFS6_9PROT</name>
<dbReference type="PANTHER" id="PTHR43586">
    <property type="entry name" value="CYSTEINE DESULFURASE"/>
    <property type="match status" value="1"/>
</dbReference>
<evidence type="ECO:0000313" key="3">
    <source>
        <dbReference type="EMBL" id="RCK23110.1"/>
    </source>
</evidence>
<dbReference type="GO" id="GO:0008483">
    <property type="term" value="F:transaminase activity"/>
    <property type="evidence" value="ECO:0007669"/>
    <property type="project" value="UniProtKB-KW"/>
</dbReference>
<dbReference type="Gene3D" id="3.40.640.10">
    <property type="entry name" value="Type I PLP-dependent aspartate aminotransferase-like (Major domain)"/>
    <property type="match status" value="1"/>
</dbReference>
<keyword evidence="3" id="KW-0808">Transferase</keyword>
<keyword evidence="1" id="KW-0663">Pyridoxal phosphate</keyword>
<dbReference type="Pfam" id="PF00266">
    <property type="entry name" value="Aminotran_5"/>
    <property type="match status" value="1"/>
</dbReference>
<feature type="domain" description="Aminotransferase class V" evidence="2">
    <location>
        <begin position="25"/>
        <end position="403"/>
    </location>
</feature>
<dbReference type="AlphaFoldDB" id="A0A367VFS6"/>
<comment type="caution">
    <text evidence="3">The sequence shown here is derived from an EMBL/GenBank/DDBJ whole genome shotgun (WGS) entry which is preliminary data.</text>
</comment>
<evidence type="ECO:0000256" key="1">
    <source>
        <dbReference type="ARBA" id="ARBA00022898"/>
    </source>
</evidence>
<dbReference type="NCBIfam" id="TIGR01976">
    <property type="entry name" value="am_tr_V_VC1184"/>
    <property type="match status" value="1"/>
</dbReference>
<protein>
    <submittedName>
        <fullName evidence="3">Aminotransferase</fullName>
    </submittedName>
</protein>
<keyword evidence="3" id="KW-0032">Aminotransferase</keyword>
<accession>A0A367VFS6</accession>
<dbReference type="EMBL" id="JPWB01000003">
    <property type="protein sequence ID" value="RCK23110.1"/>
    <property type="molecule type" value="Genomic_DNA"/>
</dbReference>
<reference evidence="3 4" key="1">
    <citation type="submission" date="2014-07" db="EMBL/GenBank/DDBJ databases">
        <title>Draft genome sequence of Thalassospira profundimaris R8-17.</title>
        <authorList>
            <person name="Lai Q."/>
            <person name="Shao Z."/>
        </authorList>
    </citation>
    <scope>NUCLEOTIDE SEQUENCE [LARGE SCALE GENOMIC DNA]</scope>
    <source>
        <strain evidence="3 4">R8-17</strain>
    </source>
</reference>
<dbReference type="InterPro" id="IPR000192">
    <property type="entry name" value="Aminotrans_V_dom"/>
</dbReference>
<dbReference type="PANTHER" id="PTHR43586:SF21">
    <property type="entry name" value="PYRIDOXAL PHOSPHATE (PLP)-DEPENDENT ASPARTATE AMINOTRANSFERASE SUPERFAMILY"/>
    <property type="match status" value="1"/>
</dbReference>
<dbReference type="InterPro" id="IPR015422">
    <property type="entry name" value="PyrdxlP-dep_Trfase_small"/>
</dbReference>
<evidence type="ECO:0000259" key="2">
    <source>
        <dbReference type="Pfam" id="PF00266"/>
    </source>
</evidence>
<dbReference type="Proteomes" id="UP000253061">
    <property type="component" value="Unassembled WGS sequence"/>
</dbReference>
<evidence type="ECO:0000313" key="4">
    <source>
        <dbReference type="Proteomes" id="UP000253061"/>
    </source>
</evidence>
<sequence length="416" mass="46230">MADQRTLDMDYVHSQFPALANGWTFFDNAGGSQILSKALDRINAFLIERNVQIGGSYEVSQKAAEALLDARKSAAQLVNASRPEEIIFGASTTVLLQNLARAMRSQFKPGDEIVVTIGDHESNIGPWVALEEFGVNIRFWEPDVKTGRLSLDGLKAAMSDRTKLVCVTHVSNIIGEINPIREFADYAHANGAKICIDAVAYAPHRAVDVQAFDADYYVFSLYKTYGPHGAMMYGKYDLLLELDTLYHYFYGKDKVPGKLEAGNPSYEMAYSVCGIVDYLTELGERAGGSGTVRDKIVAAYDAIAAQENALTERLLTYLRGRNDCVIVGQDDNRDGTRIPTIAFRFDGRNAEDVCKIIDREKIAIRFGDFHSRRLVEYMGLSDNAGVLRVSMVHYNTIEQVDRLTAAFDRLLDATDQ</sequence>
<dbReference type="RefSeq" id="WP_062957751.1">
    <property type="nucleotide sequence ID" value="NZ_JPWB01000003.1"/>
</dbReference>
<dbReference type="InterPro" id="IPR015424">
    <property type="entry name" value="PyrdxlP-dep_Trfase"/>
</dbReference>
<dbReference type="Gene3D" id="3.90.1150.10">
    <property type="entry name" value="Aspartate Aminotransferase, domain 1"/>
    <property type="match status" value="1"/>
</dbReference>
<organism evidence="3 4">
    <name type="scientific">Thalassospira profundimaris</name>
    <dbReference type="NCBI Taxonomy" id="502049"/>
    <lineage>
        <taxon>Bacteria</taxon>
        <taxon>Pseudomonadati</taxon>
        <taxon>Pseudomonadota</taxon>
        <taxon>Alphaproteobacteria</taxon>
        <taxon>Rhodospirillales</taxon>
        <taxon>Thalassospiraceae</taxon>
        <taxon>Thalassospira</taxon>
    </lineage>
</organism>
<dbReference type="InterPro" id="IPR015421">
    <property type="entry name" value="PyrdxlP-dep_Trfase_major"/>
</dbReference>
<proteinExistence type="predicted"/>
<dbReference type="SUPFAM" id="SSF53383">
    <property type="entry name" value="PLP-dependent transferases"/>
    <property type="match status" value="1"/>
</dbReference>